<proteinExistence type="predicted"/>
<protein>
    <submittedName>
        <fullName evidence="2">Ig-like domain-containing protein</fullName>
    </submittedName>
</protein>
<dbReference type="Pfam" id="PF02368">
    <property type="entry name" value="Big_2"/>
    <property type="match status" value="2"/>
</dbReference>
<dbReference type="EMBL" id="DXAQ01000013">
    <property type="protein sequence ID" value="HIZ88454.1"/>
    <property type="molecule type" value="Genomic_DNA"/>
</dbReference>
<evidence type="ECO:0000313" key="3">
    <source>
        <dbReference type="Proteomes" id="UP000824176"/>
    </source>
</evidence>
<feature type="non-terminal residue" evidence="2">
    <location>
        <position position="1"/>
    </location>
</feature>
<dbReference type="SUPFAM" id="SSF49373">
    <property type="entry name" value="Invasin/intimin cell-adhesion fragments"/>
    <property type="match status" value="4"/>
</dbReference>
<dbReference type="InterPro" id="IPR008964">
    <property type="entry name" value="Invasin/intimin_cell_adhesion"/>
</dbReference>
<feature type="domain" description="BIG2" evidence="1">
    <location>
        <begin position="104"/>
        <end position="182"/>
    </location>
</feature>
<feature type="domain" description="BIG2" evidence="1">
    <location>
        <begin position="284"/>
        <end position="366"/>
    </location>
</feature>
<reference evidence="2" key="2">
    <citation type="submission" date="2021-04" db="EMBL/GenBank/DDBJ databases">
        <authorList>
            <person name="Gilroy R."/>
        </authorList>
    </citation>
    <scope>NUCLEOTIDE SEQUENCE</scope>
    <source>
        <strain evidence="2">ChiW4-1371</strain>
    </source>
</reference>
<organism evidence="2 3">
    <name type="scientific">Candidatus Mucispirillum faecigallinarum</name>
    <dbReference type="NCBI Taxonomy" id="2838699"/>
    <lineage>
        <taxon>Bacteria</taxon>
        <taxon>Pseudomonadati</taxon>
        <taxon>Deferribacterota</taxon>
        <taxon>Deferribacteres</taxon>
        <taxon>Deferribacterales</taxon>
        <taxon>Mucispirillaceae</taxon>
        <taxon>Mucispirillum</taxon>
    </lineage>
</organism>
<gene>
    <name evidence="2" type="ORF">H9804_00785</name>
</gene>
<reference evidence="2" key="1">
    <citation type="journal article" date="2021" name="PeerJ">
        <title>Extensive microbial diversity within the chicken gut microbiome revealed by metagenomics and culture.</title>
        <authorList>
            <person name="Gilroy R."/>
            <person name="Ravi A."/>
            <person name="Getino M."/>
            <person name="Pursley I."/>
            <person name="Horton D.L."/>
            <person name="Alikhan N.F."/>
            <person name="Baker D."/>
            <person name="Gharbi K."/>
            <person name="Hall N."/>
            <person name="Watson M."/>
            <person name="Adriaenssens E.M."/>
            <person name="Foster-Nyarko E."/>
            <person name="Jarju S."/>
            <person name="Secka A."/>
            <person name="Antonio M."/>
            <person name="Oren A."/>
            <person name="Chaudhuri R.R."/>
            <person name="La Ragione R."/>
            <person name="Hildebrand F."/>
            <person name="Pallen M.J."/>
        </authorList>
    </citation>
    <scope>NUCLEOTIDE SEQUENCE</scope>
    <source>
        <strain evidence="2">ChiW4-1371</strain>
    </source>
</reference>
<sequence length="748" mass="81543">YDLVPGQSHVVETPVSVTDIQVSGAQQLDRRINAKYTLNPVVLPVNASNKAVTYSTSNEQVATVSPTGVVTGLNSGSADIIVTSVSNNEVIGTTQFTVIDSTKRVEDIVFSNTDTNLLVGSPVTVQASAVPSDATYNDITYYSKNPTVATVNSATGVVTPRRVGTVEIAAVSDKGSFEKSITLNVGISEQTEPVRGIINIPSKLEVSLESQTPVQLNGQVVPTYADDTTLTYKADESGCVSVDENGLVSALKVGTGIVTVSSSKYPDIKKEVSIAVRQNEEKIYVTSINVNQAPSVLYIGHTSHTIIPEIVPSNANMENELTVSIDDKTVASLEQVGNGYKVTPLKEGSVIVTLQTANGVTQEVPLSVKKVMNVKGYYTISKVEYTLGTKTETLTAENDKLQGEFAIDLLTDKYTIKGRLQFTPKNPLTSYTFNNWRYLYESKEIMLDTADKYSSQTKEVLASQDINITSGTTIEYTYTQDSLKAVIYLTKVNDNTKDILDRTMYVTPVNMASDPHSAEGYYEMTWFYGNSLNTAMLERYPAIYSSSKDEMPTSSDIGITYHKECPDPTAWYDWSACFSGGGGENGSVTNYSGAFAVKVDGTEANAQIKSIAKVQMQGHQNFNLSSWLKYIHATFDPLTLSQSTASDGKIVSQNLNARIITNSEDEGSQGAYLAYTQLNNNQMQFEMQFLSNYKFMYRATKVSDRYVDLPTDRYSSGDISGRNPPARPELAQVVAVESFTGTVTPIEE</sequence>
<name>A0A9D2GSC7_9BACT</name>
<feature type="domain" description="BIG2" evidence="1">
    <location>
        <begin position="16"/>
        <end position="94"/>
    </location>
</feature>
<dbReference type="InterPro" id="IPR003343">
    <property type="entry name" value="Big_2"/>
</dbReference>
<evidence type="ECO:0000259" key="1">
    <source>
        <dbReference type="SMART" id="SM00635"/>
    </source>
</evidence>
<comment type="caution">
    <text evidence="2">The sequence shown here is derived from an EMBL/GenBank/DDBJ whole genome shotgun (WGS) entry which is preliminary data.</text>
</comment>
<dbReference type="Proteomes" id="UP000824176">
    <property type="component" value="Unassembled WGS sequence"/>
</dbReference>
<accession>A0A9D2GSC7</accession>
<dbReference type="AlphaFoldDB" id="A0A9D2GSC7"/>
<feature type="domain" description="BIG2" evidence="1">
    <location>
        <begin position="193"/>
        <end position="271"/>
    </location>
</feature>
<evidence type="ECO:0000313" key="2">
    <source>
        <dbReference type="EMBL" id="HIZ88454.1"/>
    </source>
</evidence>
<dbReference type="SMART" id="SM00635">
    <property type="entry name" value="BID_2"/>
    <property type="match status" value="4"/>
</dbReference>
<dbReference type="Gene3D" id="2.60.40.1080">
    <property type="match status" value="4"/>
</dbReference>